<organism evidence="12 13">
    <name type="scientific">Methylobacterium tardum</name>
    <dbReference type="NCBI Taxonomy" id="374432"/>
    <lineage>
        <taxon>Bacteria</taxon>
        <taxon>Pseudomonadati</taxon>
        <taxon>Pseudomonadota</taxon>
        <taxon>Alphaproteobacteria</taxon>
        <taxon>Hyphomicrobiales</taxon>
        <taxon>Methylobacteriaceae</taxon>
        <taxon>Methylobacterium</taxon>
    </lineage>
</organism>
<feature type="binding site" evidence="9">
    <location>
        <position position="127"/>
    </location>
    <ligand>
        <name>L-aspartate</name>
        <dbReference type="ChEBI" id="CHEBI:29991"/>
    </ligand>
</feature>
<comment type="subunit">
    <text evidence="2 9">Homotetramer.</text>
</comment>
<keyword evidence="9" id="KW-0963">Cytoplasm</keyword>
<dbReference type="EC" id="6.3.4.5" evidence="3 9"/>
<dbReference type="InterPro" id="IPR014729">
    <property type="entry name" value="Rossmann-like_a/b/a_fold"/>
</dbReference>
<dbReference type="Pfam" id="PF20979">
    <property type="entry name" value="Arginosuc_syn_C"/>
    <property type="match status" value="1"/>
</dbReference>
<evidence type="ECO:0000256" key="5">
    <source>
        <dbReference type="ARBA" id="ARBA00022598"/>
    </source>
</evidence>
<evidence type="ECO:0000256" key="8">
    <source>
        <dbReference type="ARBA" id="ARBA00022840"/>
    </source>
</evidence>
<comment type="pathway">
    <text evidence="1 9">Amino-acid biosynthesis; L-arginine biosynthesis; L-arginine from L-ornithine and carbamoyl phosphate: step 2/3.</text>
</comment>
<evidence type="ECO:0000256" key="3">
    <source>
        <dbReference type="ARBA" id="ARBA00012286"/>
    </source>
</evidence>
<sequence>MSVPAKSPVKKVVLAYSGGLDTSIILKWLQTTYGCEVVTFTADLGQGEELEPARRKAELLGIKPENIYIEDLREEFVRDYVFPMFRANAVYEGVYLLGTSIARPLIAKKQIEIAERVGADAVCHGATGKGNDQVRFELGYYALKPDVTVIAPWREWDLRSREQLIAFAEQHQIPIAKDKRGESPFSVDANLLHASSEGKVLEDPAVEVPDYVYSRTLSPEEAPDQPTIITIGFERGDAVSIDGEKLSPASLLAKLNELGRANGIGRLDLVENRFVGMKSRGMYETPGGTILLPAHRAIESITLDRGAAHLKDQLMPQYAELIYNGFWFSPEREMIQALIDKSQEKVTGTVRLKLYKGGVHVIGRESPHSLYDQDLVTFEEGAVAYDHRDAAGFIKLNALRLRTLAQRRKREG</sequence>
<feature type="binding site" evidence="9">
    <location>
        <position position="131"/>
    </location>
    <ligand>
        <name>L-citrulline</name>
        <dbReference type="ChEBI" id="CHEBI:57743"/>
    </ligand>
</feature>
<dbReference type="GO" id="GO:0005524">
    <property type="term" value="F:ATP binding"/>
    <property type="evidence" value="ECO:0007669"/>
    <property type="project" value="UniProtKB-UniRule"/>
</dbReference>
<dbReference type="GO" id="GO:0006526">
    <property type="term" value="P:L-arginine biosynthetic process"/>
    <property type="evidence" value="ECO:0007669"/>
    <property type="project" value="UniProtKB-UniRule"/>
</dbReference>
<dbReference type="SUPFAM" id="SSF69864">
    <property type="entry name" value="Argininosuccinate synthetase, C-terminal domain"/>
    <property type="match status" value="1"/>
</dbReference>
<feature type="binding site" evidence="9">
    <location>
        <position position="95"/>
    </location>
    <ligand>
        <name>L-citrulline</name>
        <dbReference type="ChEBI" id="CHEBI:57743"/>
    </ligand>
</feature>
<feature type="binding site" evidence="9">
    <location>
        <position position="195"/>
    </location>
    <ligand>
        <name>L-citrulline</name>
        <dbReference type="ChEBI" id="CHEBI:57743"/>
    </ligand>
</feature>
<dbReference type="PROSITE" id="PS00564">
    <property type="entry name" value="ARGININOSUCCIN_SYN_1"/>
    <property type="match status" value="1"/>
</dbReference>
<dbReference type="NCBIfam" id="NF001770">
    <property type="entry name" value="PRK00509.1"/>
    <property type="match status" value="1"/>
</dbReference>
<comment type="caution">
    <text evidence="12">The sequence shown here is derived from an EMBL/GenBank/DDBJ whole genome shotgun (WGS) entry which is preliminary data.</text>
</comment>
<feature type="binding site" evidence="9">
    <location>
        <position position="42"/>
    </location>
    <ligand>
        <name>ATP</name>
        <dbReference type="ChEBI" id="CHEBI:30616"/>
    </ligand>
</feature>
<feature type="binding site" evidence="9">
    <location>
        <position position="131"/>
    </location>
    <ligand>
        <name>L-aspartate</name>
        <dbReference type="ChEBI" id="CHEBI:29991"/>
    </ligand>
</feature>
<dbReference type="InterPro" id="IPR024074">
    <property type="entry name" value="AS_cat/multimer_dom_body"/>
</dbReference>
<dbReference type="RefSeq" id="WP_192708988.1">
    <property type="nucleotide sequence ID" value="NZ_BPQZ01000005.1"/>
</dbReference>
<dbReference type="AlphaFoldDB" id="A0AA37TM64"/>
<feature type="binding site" evidence="9">
    <location>
        <position position="271"/>
    </location>
    <ligand>
        <name>L-citrulline</name>
        <dbReference type="ChEBI" id="CHEBI:57743"/>
    </ligand>
</feature>
<evidence type="ECO:0000256" key="6">
    <source>
        <dbReference type="ARBA" id="ARBA00022605"/>
    </source>
</evidence>
<dbReference type="InterPro" id="IPR018223">
    <property type="entry name" value="Arginosuc_synth_CS"/>
</dbReference>
<comment type="subcellular location">
    <subcellularLocation>
        <location evidence="9">Cytoplasm</location>
    </subcellularLocation>
</comment>
<evidence type="ECO:0000313" key="12">
    <source>
        <dbReference type="EMBL" id="GLS74003.1"/>
    </source>
</evidence>
<dbReference type="Pfam" id="PF00764">
    <property type="entry name" value="Arginosuc_synth"/>
    <property type="match status" value="1"/>
</dbReference>
<evidence type="ECO:0000259" key="11">
    <source>
        <dbReference type="Pfam" id="PF20979"/>
    </source>
</evidence>
<feature type="binding site" evidence="9">
    <location>
        <position position="100"/>
    </location>
    <ligand>
        <name>L-citrulline</name>
        <dbReference type="ChEBI" id="CHEBI:57743"/>
    </ligand>
</feature>
<keyword evidence="7 9" id="KW-0547">Nucleotide-binding</keyword>
<reference evidence="13" key="1">
    <citation type="journal article" date="2019" name="Int. J. Syst. Evol. Microbiol.">
        <title>The Global Catalogue of Microorganisms (GCM) 10K type strain sequencing project: providing services to taxonomists for standard genome sequencing and annotation.</title>
        <authorList>
            <consortium name="The Broad Institute Genomics Platform"/>
            <consortium name="The Broad Institute Genome Sequencing Center for Infectious Disease"/>
            <person name="Wu L."/>
            <person name="Ma J."/>
        </authorList>
    </citation>
    <scope>NUCLEOTIDE SEQUENCE [LARGE SCALE GENOMIC DNA]</scope>
    <source>
        <strain evidence="13">NBRC 103632</strain>
    </source>
</reference>
<dbReference type="PROSITE" id="PS00565">
    <property type="entry name" value="ARGININOSUCCIN_SYN_2"/>
    <property type="match status" value="1"/>
</dbReference>
<accession>A0AA37TM64</accession>
<dbReference type="InterPro" id="IPR023434">
    <property type="entry name" value="Arginosuc_synth_type_1_subfam"/>
</dbReference>
<feature type="binding site" evidence="9">
    <location>
        <position position="186"/>
    </location>
    <ligand>
        <name>L-citrulline</name>
        <dbReference type="ChEBI" id="CHEBI:57743"/>
    </ligand>
</feature>
<dbReference type="FunFam" id="3.40.50.620:FF:000019">
    <property type="entry name" value="Argininosuccinate synthase"/>
    <property type="match status" value="1"/>
</dbReference>
<name>A0AA37TM64_9HYPH</name>
<dbReference type="GO" id="GO:0000053">
    <property type="term" value="P:argininosuccinate metabolic process"/>
    <property type="evidence" value="ECO:0007669"/>
    <property type="project" value="TreeGrafter"/>
</dbReference>
<dbReference type="Gene3D" id="3.40.50.620">
    <property type="entry name" value="HUPs"/>
    <property type="match status" value="1"/>
</dbReference>
<dbReference type="NCBIfam" id="TIGR00032">
    <property type="entry name" value="argG"/>
    <property type="match status" value="1"/>
</dbReference>
<dbReference type="Proteomes" id="UP001157440">
    <property type="component" value="Unassembled WGS sequence"/>
</dbReference>
<evidence type="ECO:0000256" key="4">
    <source>
        <dbReference type="ARBA" id="ARBA00022571"/>
    </source>
</evidence>
<feature type="binding site" evidence="9">
    <location>
        <position position="283"/>
    </location>
    <ligand>
        <name>L-citrulline</name>
        <dbReference type="ChEBI" id="CHEBI:57743"/>
    </ligand>
</feature>
<evidence type="ECO:0000256" key="2">
    <source>
        <dbReference type="ARBA" id="ARBA00011881"/>
    </source>
</evidence>
<dbReference type="PANTHER" id="PTHR11587:SF2">
    <property type="entry name" value="ARGININOSUCCINATE SYNTHASE"/>
    <property type="match status" value="1"/>
</dbReference>
<protein>
    <recommendedName>
        <fullName evidence="3 9">Argininosuccinate synthase</fullName>
        <ecNumber evidence="3 9">6.3.4.5</ecNumber>
    </recommendedName>
    <alternativeName>
        <fullName evidence="9">Citrulline--aspartate ligase</fullName>
    </alternativeName>
</protein>
<gene>
    <name evidence="9 12" type="primary">argG</name>
    <name evidence="12" type="ORF">GCM10007890_60180</name>
</gene>
<keyword evidence="6 9" id="KW-0028">Amino-acid biosynthesis</keyword>
<evidence type="ECO:0000256" key="7">
    <source>
        <dbReference type="ARBA" id="ARBA00022741"/>
    </source>
</evidence>
<dbReference type="HAMAP" id="MF_00005">
    <property type="entry name" value="Arg_succ_synth_type1"/>
    <property type="match status" value="1"/>
</dbReference>
<dbReference type="SUPFAM" id="SSF52402">
    <property type="entry name" value="Adenine nucleotide alpha hydrolases-like"/>
    <property type="match status" value="1"/>
</dbReference>
<dbReference type="GO" id="GO:0005737">
    <property type="term" value="C:cytoplasm"/>
    <property type="evidence" value="ECO:0007669"/>
    <property type="project" value="UniProtKB-SubCell"/>
</dbReference>
<dbReference type="Gene3D" id="1.20.5.470">
    <property type="entry name" value="Single helix bin"/>
    <property type="match status" value="1"/>
</dbReference>
<dbReference type="InterPro" id="IPR048267">
    <property type="entry name" value="Arginosuc_syn_N"/>
</dbReference>
<proteinExistence type="inferred from homology"/>
<feature type="binding site" evidence="9">
    <location>
        <begin position="15"/>
        <end position="23"/>
    </location>
    <ligand>
        <name>ATP</name>
        <dbReference type="ChEBI" id="CHEBI:30616"/>
    </ligand>
</feature>
<dbReference type="EMBL" id="BSPL01000033">
    <property type="protein sequence ID" value="GLS74003.1"/>
    <property type="molecule type" value="Genomic_DNA"/>
</dbReference>
<feature type="binding site" evidence="9">
    <location>
        <position position="125"/>
    </location>
    <ligand>
        <name>ATP</name>
        <dbReference type="ChEBI" id="CHEBI:30616"/>
    </ligand>
</feature>
<dbReference type="Gene3D" id="3.90.1260.10">
    <property type="entry name" value="Argininosuccinate synthetase, chain A, domain 2"/>
    <property type="match status" value="1"/>
</dbReference>
<evidence type="ECO:0000259" key="10">
    <source>
        <dbReference type="Pfam" id="PF00764"/>
    </source>
</evidence>
<comment type="catalytic activity">
    <reaction evidence="9">
        <text>L-citrulline + L-aspartate + ATP = 2-(N(omega)-L-arginino)succinate + AMP + diphosphate + H(+)</text>
        <dbReference type="Rhea" id="RHEA:10932"/>
        <dbReference type="ChEBI" id="CHEBI:15378"/>
        <dbReference type="ChEBI" id="CHEBI:29991"/>
        <dbReference type="ChEBI" id="CHEBI:30616"/>
        <dbReference type="ChEBI" id="CHEBI:33019"/>
        <dbReference type="ChEBI" id="CHEBI:57472"/>
        <dbReference type="ChEBI" id="CHEBI:57743"/>
        <dbReference type="ChEBI" id="CHEBI:456215"/>
        <dbReference type="EC" id="6.3.4.5"/>
    </reaction>
</comment>
<keyword evidence="8 9" id="KW-0067">ATP-binding</keyword>
<dbReference type="CDD" id="cd01999">
    <property type="entry name" value="ASS"/>
    <property type="match status" value="1"/>
</dbReference>
<evidence type="ECO:0000313" key="13">
    <source>
        <dbReference type="Proteomes" id="UP001157440"/>
    </source>
</evidence>
<keyword evidence="13" id="KW-1185">Reference proteome</keyword>
<dbReference type="InterPro" id="IPR048268">
    <property type="entry name" value="Arginosuc_syn_C"/>
</dbReference>
<dbReference type="GO" id="GO:0000050">
    <property type="term" value="P:urea cycle"/>
    <property type="evidence" value="ECO:0007669"/>
    <property type="project" value="TreeGrafter"/>
</dbReference>
<evidence type="ECO:0000256" key="1">
    <source>
        <dbReference type="ARBA" id="ARBA00004967"/>
    </source>
</evidence>
<keyword evidence="5 9" id="KW-0436">Ligase</keyword>
<dbReference type="GO" id="GO:0004055">
    <property type="term" value="F:argininosuccinate synthase activity"/>
    <property type="evidence" value="ECO:0007669"/>
    <property type="project" value="UniProtKB-UniRule"/>
</dbReference>
<feature type="domain" description="Arginosuccinate synthase-like N-terminal" evidence="10">
    <location>
        <begin position="11"/>
        <end position="174"/>
    </location>
</feature>
<feature type="binding site" evidence="9">
    <location>
        <position position="132"/>
    </location>
    <ligand>
        <name>L-aspartate</name>
        <dbReference type="ChEBI" id="CHEBI:29991"/>
    </ligand>
</feature>
<dbReference type="InterPro" id="IPR001518">
    <property type="entry name" value="Arginosuc_synth"/>
</dbReference>
<evidence type="ECO:0000256" key="9">
    <source>
        <dbReference type="HAMAP-Rule" id="MF_00005"/>
    </source>
</evidence>
<comment type="similarity">
    <text evidence="9">Belongs to the argininosuccinate synthase family. Type 1 subfamily.</text>
</comment>
<dbReference type="FunFam" id="3.90.1260.10:FF:000007">
    <property type="entry name" value="Argininosuccinate synthase"/>
    <property type="match status" value="1"/>
</dbReference>
<dbReference type="PANTHER" id="PTHR11587">
    <property type="entry name" value="ARGININOSUCCINATE SYNTHASE"/>
    <property type="match status" value="1"/>
</dbReference>
<keyword evidence="4 9" id="KW-0055">Arginine biosynthesis</keyword>
<feature type="domain" description="Arginosuccinate synthase C-terminal" evidence="11">
    <location>
        <begin position="185"/>
        <end position="402"/>
    </location>
</feature>
<feature type="binding site" evidence="9">
    <location>
        <position position="135"/>
    </location>
    <ligand>
        <name>L-citrulline</name>
        <dbReference type="ChEBI" id="CHEBI:57743"/>
    </ligand>
</feature>